<evidence type="ECO:0000256" key="4">
    <source>
        <dbReference type="ARBA" id="ARBA00022833"/>
    </source>
</evidence>
<evidence type="ECO:0000256" key="5">
    <source>
        <dbReference type="PROSITE-ProRule" id="PRU00723"/>
    </source>
</evidence>
<feature type="domain" description="C3H1-type" evidence="6">
    <location>
        <begin position="74"/>
        <end position="101"/>
    </location>
</feature>
<evidence type="ECO:0000259" key="6">
    <source>
        <dbReference type="PROSITE" id="PS50103"/>
    </source>
</evidence>
<keyword evidence="1 5" id="KW-0479">Metal-binding</keyword>
<feature type="zinc finger region" description="C3H1-type" evidence="5">
    <location>
        <begin position="74"/>
        <end position="101"/>
    </location>
</feature>
<dbReference type="Pfam" id="PF18345">
    <property type="entry name" value="zf_CCCH_4"/>
    <property type="match status" value="1"/>
</dbReference>
<feature type="zinc finger region" description="C3H1-type" evidence="5">
    <location>
        <begin position="4"/>
        <end position="31"/>
    </location>
</feature>
<dbReference type="EMBL" id="LRBP01000017">
    <property type="protein sequence ID" value="OII73027.1"/>
    <property type="molecule type" value="Genomic_DNA"/>
</dbReference>
<keyword evidence="3 5" id="KW-0863">Zinc-finger</keyword>
<dbReference type="PROSITE" id="PS50103">
    <property type="entry name" value="ZF_C3H1"/>
    <property type="match status" value="3"/>
</dbReference>
<dbReference type="Pfam" id="PF00642">
    <property type="entry name" value="zf-CCCH"/>
    <property type="match status" value="1"/>
</dbReference>
<evidence type="ECO:0000256" key="2">
    <source>
        <dbReference type="ARBA" id="ARBA00022737"/>
    </source>
</evidence>
<evidence type="ECO:0000256" key="1">
    <source>
        <dbReference type="ARBA" id="ARBA00022723"/>
    </source>
</evidence>
<dbReference type="SMART" id="SM00356">
    <property type="entry name" value="ZnF_C3H1"/>
    <property type="match status" value="3"/>
</dbReference>
<dbReference type="Pfam" id="PF14608">
    <property type="entry name" value="zf-CCCH_2"/>
    <property type="match status" value="1"/>
</dbReference>
<dbReference type="Proteomes" id="UP000186176">
    <property type="component" value="Unassembled WGS sequence"/>
</dbReference>
<keyword evidence="8" id="KW-1185">Reference proteome</keyword>
<sequence length="329" mass="37751">MPQFYKTKKCPWFAVGRCRMDKDCNWAHSIDELRPSVDLTRTKLCDTQLREGICRNPQCRYAHSRKELRATSDLFKTSLCVYWIKGSCVVGDSCRYAHGIEELRSKPQKGEFVPLDVETLPVPIQKITGQKHDLPINFDGRNNFSDNKLYHPYSAISTTSSLGSINKFGSENIDKSLEPMPSFVTSLFNVDNNRIGQPLSERNTWQAETIHLSNQFTPLNLLDIPLAWREKSSGHQNNNLSNLHEPLCSIGSNNQHFEQFINQSHMNDMIFNRNQMSNKRQHNNEFDGKLDSVQTTKRSYPGSIEEMYSYTPSTASSIRDKISLHNLEV</sequence>
<dbReference type="Gene3D" id="3.30.1370.210">
    <property type="match status" value="1"/>
</dbReference>
<dbReference type="GO" id="GO:0008270">
    <property type="term" value="F:zinc ion binding"/>
    <property type="evidence" value="ECO:0007669"/>
    <property type="project" value="UniProtKB-KW"/>
</dbReference>
<dbReference type="RefSeq" id="XP_028874391.1">
    <property type="nucleotide sequence ID" value="XM_029019270.1"/>
</dbReference>
<dbReference type="GO" id="GO:0003729">
    <property type="term" value="F:mRNA binding"/>
    <property type="evidence" value="ECO:0007669"/>
    <property type="project" value="InterPro"/>
</dbReference>
<keyword evidence="4 5" id="KW-0862">Zinc</keyword>
<dbReference type="SUPFAM" id="SSF90229">
    <property type="entry name" value="CCCH zinc finger"/>
    <property type="match status" value="3"/>
</dbReference>
<dbReference type="PANTHER" id="PTHR12547:SF18">
    <property type="entry name" value="PROTEIN TIS11"/>
    <property type="match status" value="1"/>
</dbReference>
<name>A0A1J4MHU1_9CRYT</name>
<dbReference type="InterPro" id="IPR045877">
    <property type="entry name" value="ZFP36-like"/>
</dbReference>
<feature type="domain" description="C3H1-type" evidence="6">
    <location>
        <begin position="4"/>
        <end position="31"/>
    </location>
</feature>
<dbReference type="GeneID" id="39979049"/>
<accession>A0A1J4MHU1</accession>
<comment type="caution">
    <text evidence="7">The sequence shown here is derived from an EMBL/GenBank/DDBJ whole genome shotgun (WGS) entry which is preliminary data.</text>
</comment>
<proteinExistence type="predicted"/>
<dbReference type="Gene3D" id="4.10.1000.10">
    <property type="entry name" value="Zinc finger, CCCH-type"/>
    <property type="match status" value="1"/>
</dbReference>
<protein>
    <submittedName>
        <fullName evidence="7">Zinc-finger domain-containing protein</fullName>
    </submittedName>
</protein>
<dbReference type="InterPro" id="IPR036855">
    <property type="entry name" value="Znf_CCCH_sf"/>
</dbReference>
<evidence type="ECO:0000313" key="7">
    <source>
        <dbReference type="EMBL" id="OII73027.1"/>
    </source>
</evidence>
<feature type="zinc finger region" description="C3H1-type" evidence="5">
    <location>
        <begin position="39"/>
        <end position="66"/>
    </location>
</feature>
<dbReference type="InterPro" id="IPR000571">
    <property type="entry name" value="Znf_CCCH"/>
</dbReference>
<dbReference type="AlphaFoldDB" id="A0A1J4MHU1"/>
<dbReference type="OrthoDB" id="415459at2759"/>
<gene>
    <name evidence="7" type="ORF">cubi_02258</name>
</gene>
<dbReference type="PANTHER" id="PTHR12547">
    <property type="entry name" value="CCCH ZINC FINGER/TIS11-RELATED"/>
    <property type="match status" value="1"/>
</dbReference>
<evidence type="ECO:0000313" key="8">
    <source>
        <dbReference type="Proteomes" id="UP000186176"/>
    </source>
</evidence>
<keyword evidence="2" id="KW-0677">Repeat</keyword>
<reference evidence="7 8" key="1">
    <citation type="submission" date="2016-10" db="EMBL/GenBank/DDBJ databases">
        <title>Reductive evolution of mitochondrial metabolism and differential evolution of invasion-related proteins in Cryptosporidium.</title>
        <authorList>
            <person name="Liu S."/>
            <person name="Roellig D.M."/>
            <person name="Guo Y."/>
            <person name="Li N."/>
            <person name="Frace M.A."/>
            <person name="Tang K."/>
            <person name="Zhang L."/>
            <person name="Feng Y."/>
            <person name="Xiao L."/>
        </authorList>
    </citation>
    <scope>NUCLEOTIDE SEQUENCE [LARGE SCALE GENOMIC DNA]</scope>
    <source>
        <strain evidence="7">39726</strain>
    </source>
</reference>
<organism evidence="7 8">
    <name type="scientific">Cryptosporidium ubiquitum</name>
    <dbReference type="NCBI Taxonomy" id="857276"/>
    <lineage>
        <taxon>Eukaryota</taxon>
        <taxon>Sar</taxon>
        <taxon>Alveolata</taxon>
        <taxon>Apicomplexa</taxon>
        <taxon>Conoidasida</taxon>
        <taxon>Coccidia</taxon>
        <taxon>Eucoccidiorida</taxon>
        <taxon>Eimeriorina</taxon>
        <taxon>Cryptosporidiidae</taxon>
        <taxon>Cryptosporidium</taxon>
    </lineage>
</organism>
<dbReference type="VEuPathDB" id="CryptoDB:cubi_02258"/>
<feature type="domain" description="C3H1-type" evidence="6">
    <location>
        <begin position="39"/>
        <end position="66"/>
    </location>
</feature>
<evidence type="ECO:0000256" key="3">
    <source>
        <dbReference type="ARBA" id="ARBA00022771"/>
    </source>
</evidence>